<dbReference type="RefSeq" id="WP_168907771.1">
    <property type="nucleotide sequence ID" value="NZ_CP051428.1"/>
</dbReference>
<evidence type="ECO:0000256" key="2">
    <source>
        <dbReference type="SAM" id="MobiDB-lite"/>
    </source>
</evidence>
<keyword evidence="1" id="KW-0175">Coiled coil</keyword>
<gene>
    <name evidence="3" type="ORF">HGI30_11930</name>
</gene>
<dbReference type="EMBL" id="CP051428">
    <property type="protein sequence ID" value="QJC52196.1"/>
    <property type="molecule type" value="Genomic_DNA"/>
</dbReference>
<protein>
    <submittedName>
        <fullName evidence="3">Uncharacterized protein</fullName>
    </submittedName>
</protein>
<feature type="region of interest" description="Disordered" evidence="2">
    <location>
        <begin position="1"/>
        <end position="25"/>
    </location>
</feature>
<accession>A0A6H2GYE2</accession>
<dbReference type="Proteomes" id="UP000502136">
    <property type="component" value="Chromosome"/>
</dbReference>
<dbReference type="AlphaFoldDB" id="A0A6H2GYE2"/>
<evidence type="ECO:0000256" key="1">
    <source>
        <dbReference type="SAM" id="Coils"/>
    </source>
</evidence>
<evidence type="ECO:0000313" key="4">
    <source>
        <dbReference type="Proteomes" id="UP000502136"/>
    </source>
</evidence>
<organism evidence="3 4">
    <name type="scientific">Paenibacillus albicereus</name>
    <dbReference type="NCBI Taxonomy" id="2726185"/>
    <lineage>
        <taxon>Bacteria</taxon>
        <taxon>Bacillati</taxon>
        <taxon>Bacillota</taxon>
        <taxon>Bacilli</taxon>
        <taxon>Bacillales</taxon>
        <taxon>Paenibacillaceae</taxon>
        <taxon>Paenibacillus</taxon>
    </lineage>
</organism>
<feature type="coiled-coil region" evidence="1">
    <location>
        <begin position="293"/>
        <end position="338"/>
    </location>
</feature>
<sequence>MDDRTTGCGPGAGGKDAPDAPDASAAERIRELGRRLDEALEAESEQRVLERSRERLDREILQLEREQSERLDRLGKEAADVERLSRRSWSSLWLRLTGDLDEQLELEQLEAERAAAEVKEGEAELRELREMQARTSVRLGELAPASGSSEPIRIEREQLVLAAFPAIAAGVREIDGQLRAKQALLAELREAIHAAAALASQLELAVDRLDAAAGWGTYDMLGGGMIATAAKHSRLDEAQEALLGARSAARRLHKELADVGQAASFDIPIGDGVRLGDYVLDGLFMDWHVQGKINGAREDNDRLLGEARRLRRRLETEAAQAEQDLSALRIRRASLLDSAV</sequence>
<feature type="coiled-coil region" evidence="1">
    <location>
        <begin position="39"/>
        <end position="73"/>
    </location>
</feature>
<keyword evidence="4" id="KW-1185">Reference proteome</keyword>
<feature type="coiled-coil region" evidence="1">
    <location>
        <begin position="99"/>
        <end position="131"/>
    </location>
</feature>
<feature type="coiled-coil region" evidence="1">
    <location>
        <begin position="171"/>
        <end position="205"/>
    </location>
</feature>
<name>A0A6H2GYE2_9BACL</name>
<reference evidence="3 4" key="1">
    <citation type="submission" date="2020-04" db="EMBL/GenBank/DDBJ databases">
        <title>Novel Paenibacillus strain UniB2 isolated from commercial digestive syrup.</title>
        <authorList>
            <person name="Thorat V."/>
            <person name="Kirdat K."/>
            <person name="Tiwarekar B."/>
            <person name="Yadav A."/>
        </authorList>
    </citation>
    <scope>NUCLEOTIDE SEQUENCE [LARGE SCALE GENOMIC DNA]</scope>
    <source>
        <strain evidence="3 4">UniB2</strain>
    </source>
</reference>
<evidence type="ECO:0000313" key="3">
    <source>
        <dbReference type="EMBL" id="QJC52196.1"/>
    </source>
</evidence>
<dbReference type="KEGG" id="palr:HGI30_11930"/>
<proteinExistence type="predicted"/>